<keyword evidence="5 7" id="KW-0807">Transducer</keyword>
<dbReference type="PANTHER" id="PTHR32089">
    <property type="entry name" value="METHYL-ACCEPTING CHEMOTAXIS PROTEIN MCPB"/>
    <property type="match status" value="1"/>
</dbReference>
<keyword evidence="2 8" id="KW-0812">Transmembrane</keyword>
<evidence type="ECO:0000313" key="11">
    <source>
        <dbReference type="Proteomes" id="UP000242999"/>
    </source>
</evidence>
<dbReference type="FunFam" id="1.10.287.950:FF:000001">
    <property type="entry name" value="Methyl-accepting chemotaxis sensory transducer"/>
    <property type="match status" value="1"/>
</dbReference>
<dbReference type="STRING" id="64971.SAMN05421831_11248"/>
<evidence type="ECO:0000256" key="7">
    <source>
        <dbReference type="PROSITE-ProRule" id="PRU00284"/>
    </source>
</evidence>
<dbReference type="Pfam" id="PF00015">
    <property type="entry name" value="MCPsignal"/>
    <property type="match status" value="1"/>
</dbReference>
<evidence type="ECO:0000256" key="1">
    <source>
        <dbReference type="ARBA" id="ARBA00004141"/>
    </source>
</evidence>
<evidence type="ECO:0000259" key="9">
    <source>
        <dbReference type="PROSITE" id="PS50111"/>
    </source>
</evidence>
<evidence type="ECO:0000256" key="5">
    <source>
        <dbReference type="ARBA" id="ARBA00023224"/>
    </source>
</evidence>
<organism evidence="10 11">
    <name type="scientific">Allopseudospirillum japonicum</name>
    <dbReference type="NCBI Taxonomy" id="64971"/>
    <lineage>
        <taxon>Bacteria</taxon>
        <taxon>Pseudomonadati</taxon>
        <taxon>Pseudomonadota</taxon>
        <taxon>Gammaproteobacteria</taxon>
        <taxon>Oceanospirillales</taxon>
        <taxon>Oceanospirillaceae</taxon>
        <taxon>Allopseudospirillum</taxon>
    </lineage>
</organism>
<dbReference type="SUPFAM" id="SSF58104">
    <property type="entry name" value="Methyl-accepting chemotaxis protein (MCP) signaling domain"/>
    <property type="match status" value="1"/>
</dbReference>
<dbReference type="InterPro" id="IPR033462">
    <property type="entry name" value="Cache_3-Cache_2"/>
</dbReference>
<keyword evidence="4 8" id="KW-0472">Membrane</keyword>
<evidence type="ECO:0000256" key="3">
    <source>
        <dbReference type="ARBA" id="ARBA00022989"/>
    </source>
</evidence>
<sequence>MIEQYKQVSLAAQLTWVISILMISAGLLITFSLTQKMQTHLSAEAKVSLQQQSATISEFLAFYHHNSLDNAQRLSDIFFNLFPQGVSFSDQQVRVGQYQTSALVDESGIINNDFTKVDRFTRMTGGTATVFARYQDDFLRISTSLKKQDGQRALGTLLGKTHPGYQALIKGKVYQGVAHLFGRDYMTIYRPIQDERNNTIAILYIGFDLTEGLKDLRDTLTHIQVGETGYATILAGRGHTKAGEVLMHPQLAGKSLTQVQAADASYPFTILLEQQKGTLDYPWQDTQGKIAAYQHIPGWNWVILLGSFADEFAQTSQILRNTLILFIGLSTLSIIVISAWIVKQRLVPLAKVTRNLTAIGEGRLNIAVDPLIHQGVTGQNEVLHLRQATYKMHSGLRDLVTCLEQAAQGVQQEAQQVRQASHVTEEAAHQQTVEIRQLVTAMDEMTATTNEVAENARSAALETQTGSDKAAQGQQAAHAIHDTLEGLTQAMHQASQLIQEVANESNNISGFMSTISEVAEQTNLLALNAAIEAARAGESGRGFAVVADEVRALAGRTQEATAEIHQLVGHLQEKIDAAVTAIEQGDQAAKLGHQQAQTAKQSLTEISQYMHEITDHSTCIASAAEQQAAVAETVSQSLQTLYQLSEQSVQACVANTQVSIRLDASCQHIHQQLARFQL</sequence>
<dbReference type="RefSeq" id="WP_093311592.1">
    <property type="nucleotide sequence ID" value="NZ_FNYH01000012.1"/>
</dbReference>
<evidence type="ECO:0000313" key="10">
    <source>
        <dbReference type="EMBL" id="SEI84155.1"/>
    </source>
</evidence>
<dbReference type="CDD" id="cd18774">
    <property type="entry name" value="PDC2_HK_sensor"/>
    <property type="match status" value="1"/>
</dbReference>
<dbReference type="Gene3D" id="3.30.450.20">
    <property type="entry name" value="PAS domain"/>
    <property type="match status" value="1"/>
</dbReference>
<dbReference type="InterPro" id="IPR029151">
    <property type="entry name" value="Sensor-like_sf"/>
</dbReference>
<feature type="transmembrane region" description="Helical" evidence="8">
    <location>
        <begin position="14"/>
        <end position="33"/>
    </location>
</feature>
<evidence type="ECO:0000256" key="4">
    <source>
        <dbReference type="ARBA" id="ARBA00023136"/>
    </source>
</evidence>
<dbReference type="GO" id="GO:0006935">
    <property type="term" value="P:chemotaxis"/>
    <property type="evidence" value="ECO:0007669"/>
    <property type="project" value="UniProtKB-ARBA"/>
</dbReference>
<feature type="transmembrane region" description="Helical" evidence="8">
    <location>
        <begin position="323"/>
        <end position="342"/>
    </location>
</feature>
<dbReference type="AlphaFoldDB" id="A0A1H6U781"/>
<dbReference type="GO" id="GO:0016020">
    <property type="term" value="C:membrane"/>
    <property type="evidence" value="ECO:0007669"/>
    <property type="project" value="UniProtKB-SubCell"/>
</dbReference>
<dbReference type="SUPFAM" id="SSF103190">
    <property type="entry name" value="Sensory domain-like"/>
    <property type="match status" value="1"/>
</dbReference>
<name>A0A1H6U781_9GAMM</name>
<keyword evidence="3 8" id="KW-1133">Transmembrane helix</keyword>
<reference evidence="11" key="1">
    <citation type="submission" date="2016-10" db="EMBL/GenBank/DDBJ databases">
        <authorList>
            <person name="Varghese N."/>
            <person name="Submissions S."/>
        </authorList>
    </citation>
    <scope>NUCLEOTIDE SEQUENCE [LARGE SCALE GENOMIC DNA]</scope>
    <source>
        <strain evidence="11">DSM 7165</strain>
    </source>
</reference>
<dbReference type="GO" id="GO:0007165">
    <property type="term" value="P:signal transduction"/>
    <property type="evidence" value="ECO:0007669"/>
    <property type="project" value="UniProtKB-KW"/>
</dbReference>
<dbReference type="Gene3D" id="1.10.287.950">
    <property type="entry name" value="Methyl-accepting chemotaxis protein"/>
    <property type="match status" value="1"/>
</dbReference>
<dbReference type="Pfam" id="PF17201">
    <property type="entry name" value="Cache_3-Cache_2"/>
    <property type="match status" value="1"/>
</dbReference>
<evidence type="ECO:0000256" key="2">
    <source>
        <dbReference type="ARBA" id="ARBA00022692"/>
    </source>
</evidence>
<protein>
    <submittedName>
        <fullName evidence="10">Methyl-accepting chemotaxis protein</fullName>
    </submittedName>
</protein>
<accession>A0A1H6U781</accession>
<keyword evidence="11" id="KW-1185">Reference proteome</keyword>
<dbReference type="InterPro" id="IPR004089">
    <property type="entry name" value="MCPsignal_dom"/>
</dbReference>
<dbReference type="SMART" id="SM00283">
    <property type="entry name" value="MA"/>
    <property type="match status" value="1"/>
</dbReference>
<dbReference type="Proteomes" id="UP000242999">
    <property type="component" value="Unassembled WGS sequence"/>
</dbReference>
<dbReference type="EMBL" id="FNYH01000012">
    <property type="protein sequence ID" value="SEI84155.1"/>
    <property type="molecule type" value="Genomic_DNA"/>
</dbReference>
<dbReference type="PANTHER" id="PTHR32089:SF119">
    <property type="entry name" value="METHYL-ACCEPTING CHEMOTAXIS PROTEIN CTPL"/>
    <property type="match status" value="1"/>
</dbReference>
<dbReference type="OrthoDB" id="9760371at2"/>
<feature type="domain" description="Methyl-accepting transducer" evidence="9">
    <location>
        <begin position="406"/>
        <end position="642"/>
    </location>
</feature>
<proteinExistence type="inferred from homology"/>
<comment type="similarity">
    <text evidence="6">Belongs to the methyl-accepting chemotaxis (MCP) protein family.</text>
</comment>
<evidence type="ECO:0000256" key="6">
    <source>
        <dbReference type="ARBA" id="ARBA00029447"/>
    </source>
</evidence>
<dbReference type="PROSITE" id="PS50111">
    <property type="entry name" value="CHEMOTAXIS_TRANSDUC_2"/>
    <property type="match status" value="1"/>
</dbReference>
<evidence type="ECO:0000256" key="8">
    <source>
        <dbReference type="SAM" id="Phobius"/>
    </source>
</evidence>
<gene>
    <name evidence="10" type="ORF">SAMN05421831_11248</name>
</gene>
<comment type="subcellular location">
    <subcellularLocation>
        <location evidence="1">Membrane</location>
        <topology evidence="1">Multi-pass membrane protein</topology>
    </subcellularLocation>
</comment>